<reference evidence="2 3" key="1">
    <citation type="submission" date="2020-02" db="EMBL/GenBank/DDBJ databases">
        <authorList>
            <person name="Ferguson B K."/>
        </authorList>
    </citation>
    <scope>NUCLEOTIDE SEQUENCE [LARGE SCALE GENOMIC DNA]</scope>
</reference>
<dbReference type="InterPro" id="IPR009003">
    <property type="entry name" value="Peptidase_S1_PA"/>
</dbReference>
<keyword evidence="3" id="KW-1185">Reference proteome</keyword>
<name>A0A6H5IIA5_9HYME</name>
<evidence type="ECO:0000256" key="1">
    <source>
        <dbReference type="SAM" id="MobiDB-lite"/>
    </source>
</evidence>
<dbReference type="AlphaFoldDB" id="A0A6H5IIA5"/>
<feature type="region of interest" description="Disordered" evidence="1">
    <location>
        <begin position="252"/>
        <end position="318"/>
    </location>
</feature>
<dbReference type="OrthoDB" id="10061449at2759"/>
<proteinExistence type="predicted"/>
<accession>A0A6H5IIA5</accession>
<feature type="compositionally biased region" description="Basic and acidic residues" evidence="1">
    <location>
        <begin position="252"/>
        <end position="261"/>
    </location>
</feature>
<dbReference type="Proteomes" id="UP000479190">
    <property type="component" value="Unassembled WGS sequence"/>
</dbReference>
<evidence type="ECO:0008006" key="4">
    <source>
        <dbReference type="Google" id="ProtNLM"/>
    </source>
</evidence>
<protein>
    <recommendedName>
        <fullName evidence="4">Peptidase S1 domain-containing protein</fullName>
    </recommendedName>
</protein>
<sequence>MSPSQDRNMCIEMSISLCENCLMFADFVDSSGTQKAAATFTNKLSSSNGLPAWRNVKINKTLPRDMDFPVKLLINTLSNTTKNNKPFWAISNIRRCYNSPYNPMINIECPELTYGHECQRKCGRCAYNNCNAATGECKYGCKNTDKQLYLLPYCKFVPSPPQNLSLNIEKDDNSTVKSYCELVPDNKGYAGTNYIKVIRQAHLTEDFQYYLKEEVLIIDSSKMQRRDTSADSIILPRTILKIDSDAIEKSLKETNKQKSSEESEVLDSSEEYCSVSEEDDEEVEDQKNEEVEDKKNEEVEEVEDQKSEEPRRSQRQRKTPYWLSDYKVNFMCDVNDDEPTTYAEAIERYDAAHCVCDKKNRIRSGKLFVVVGATDFTELHEQRIQAQVTKIFLPKKYTNVNPHPGQEFLPKADIAVLKVFVRINFEFPITTIVLQSMYIKRRPRSQLKNALDLEPKEFQLSEALSFGSASSDWVNAMATFAGYGLYDIDWENIKVDAASNEILHYGSTSYNSLHWIKTRVLSNDICRDRYNVPVDPEQVCAIALSDLKDVDAHCTRGICHVSHR</sequence>
<dbReference type="EMBL" id="CADCXV010000815">
    <property type="protein sequence ID" value="CAB0036411.1"/>
    <property type="molecule type" value="Genomic_DNA"/>
</dbReference>
<gene>
    <name evidence="2" type="ORF">TBRA_LOCUS8280</name>
</gene>
<feature type="compositionally biased region" description="Basic and acidic residues" evidence="1">
    <location>
        <begin position="285"/>
        <end position="297"/>
    </location>
</feature>
<evidence type="ECO:0000313" key="2">
    <source>
        <dbReference type="EMBL" id="CAB0036411.1"/>
    </source>
</evidence>
<organism evidence="2 3">
    <name type="scientific">Trichogramma brassicae</name>
    <dbReference type="NCBI Taxonomy" id="86971"/>
    <lineage>
        <taxon>Eukaryota</taxon>
        <taxon>Metazoa</taxon>
        <taxon>Ecdysozoa</taxon>
        <taxon>Arthropoda</taxon>
        <taxon>Hexapoda</taxon>
        <taxon>Insecta</taxon>
        <taxon>Pterygota</taxon>
        <taxon>Neoptera</taxon>
        <taxon>Endopterygota</taxon>
        <taxon>Hymenoptera</taxon>
        <taxon>Apocrita</taxon>
        <taxon>Proctotrupomorpha</taxon>
        <taxon>Chalcidoidea</taxon>
        <taxon>Trichogrammatidae</taxon>
        <taxon>Trichogramma</taxon>
    </lineage>
</organism>
<evidence type="ECO:0000313" key="3">
    <source>
        <dbReference type="Proteomes" id="UP000479190"/>
    </source>
</evidence>
<dbReference type="Gene3D" id="2.40.10.10">
    <property type="entry name" value="Trypsin-like serine proteases"/>
    <property type="match status" value="1"/>
</dbReference>
<feature type="compositionally biased region" description="Acidic residues" evidence="1">
    <location>
        <begin position="262"/>
        <end position="284"/>
    </location>
</feature>
<dbReference type="SUPFAM" id="SSF50494">
    <property type="entry name" value="Trypsin-like serine proteases"/>
    <property type="match status" value="1"/>
</dbReference>
<dbReference type="InterPro" id="IPR043504">
    <property type="entry name" value="Peptidase_S1_PA_chymotrypsin"/>
</dbReference>